<proteinExistence type="inferred from homology"/>
<keyword evidence="9" id="KW-0833">Ubl conjugation pathway</keyword>
<evidence type="ECO:0000256" key="8">
    <source>
        <dbReference type="ARBA" id="ARBA00029433"/>
    </source>
</evidence>
<dbReference type="FunFam" id="3.30.40.10:FF:001145">
    <property type="entry name" value="E3 ubiquitin-protein ligase PEP5"/>
    <property type="match status" value="1"/>
</dbReference>
<dbReference type="FunFam" id="2.130.10.10:FF:002146">
    <property type="entry name" value="E3 ubiquitin-protein ligase PEP5"/>
    <property type="match status" value="1"/>
</dbReference>
<dbReference type="FunFam" id="1.25.40.10:FF:000440">
    <property type="entry name" value="E3 ubiquitin-protein ligase PEP5"/>
    <property type="match status" value="1"/>
</dbReference>
<dbReference type="CDD" id="cd16688">
    <property type="entry name" value="RING-H2_Vps11"/>
    <property type="match status" value="1"/>
</dbReference>
<keyword evidence="14" id="KW-1185">Reference proteome</keyword>
<dbReference type="Gene3D" id="1.25.40.10">
    <property type="entry name" value="Tetratricopeptide repeat domain"/>
    <property type="match status" value="1"/>
</dbReference>
<dbReference type="Pfam" id="PF12451">
    <property type="entry name" value="VPS11_C"/>
    <property type="match status" value="1"/>
</dbReference>
<keyword evidence="6 9" id="KW-0653">Protein transport</keyword>
<dbReference type="GO" id="GO:0007033">
    <property type="term" value="P:vacuole organization"/>
    <property type="evidence" value="ECO:0007669"/>
    <property type="project" value="TreeGrafter"/>
</dbReference>
<protein>
    <recommendedName>
        <fullName evidence="9">E3 ubiquitin-protein ligase PEP5</fullName>
        <ecNumber evidence="9">2.3.2.27</ecNumber>
    </recommendedName>
</protein>
<keyword evidence="5" id="KW-0862">Zinc</keyword>
<evidence type="ECO:0000259" key="12">
    <source>
        <dbReference type="PROSITE" id="PS50089"/>
    </source>
</evidence>
<keyword evidence="2 9" id="KW-0813">Transport</keyword>
<accession>A0A2T2P6E1</accession>
<dbReference type="PANTHER" id="PTHR23323">
    <property type="entry name" value="VACUOLAR PROTEIN SORTING-ASSOCIATED PROTEIN"/>
    <property type="match status" value="1"/>
</dbReference>
<dbReference type="Pfam" id="PF23356">
    <property type="entry name" value="TPR_PEP5_VPS11"/>
    <property type="match status" value="2"/>
</dbReference>
<keyword evidence="7 9" id="KW-0472">Membrane</keyword>
<evidence type="ECO:0000256" key="7">
    <source>
        <dbReference type="ARBA" id="ARBA00023136"/>
    </source>
</evidence>
<dbReference type="GO" id="GO:0048284">
    <property type="term" value="P:organelle fusion"/>
    <property type="evidence" value="ECO:0007669"/>
    <property type="project" value="TreeGrafter"/>
</dbReference>
<keyword evidence="4 10" id="KW-0863">Zinc-finger</keyword>
<dbReference type="Pfam" id="PF23341">
    <property type="entry name" value="PEP5_VPS11_N"/>
    <property type="match status" value="1"/>
</dbReference>
<dbReference type="Gene3D" id="2.130.10.10">
    <property type="entry name" value="YVTN repeat-like/Quinoprotein amine dehydrogenase"/>
    <property type="match status" value="1"/>
</dbReference>
<keyword evidence="9" id="KW-0926">Vacuole</keyword>
<dbReference type="InterPro" id="IPR057307">
    <property type="entry name" value="PEP5_VPS11_N"/>
</dbReference>
<evidence type="ECO:0000256" key="3">
    <source>
        <dbReference type="ARBA" id="ARBA00022723"/>
    </source>
</evidence>
<dbReference type="GO" id="GO:0007032">
    <property type="term" value="P:endosome organization"/>
    <property type="evidence" value="ECO:0007669"/>
    <property type="project" value="TreeGrafter"/>
</dbReference>
<dbReference type="Proteomes" id="UP000240883">
    <property type="component" value="Unassembled WGS sequence"/>
</dbReference>
<dbReference type="InterPro" id="IPR001841">
    <property type="entry name" value="Znf_RING"/>
</dbReference>
<sequence>MAVTPWQFKFFDVSQVKLPDDESSFLSEPGNITSVVAGSESIFFGSADGVVRILSRAFKVVRSFKAHDVGSITHMKQVQGTALLVTIAEDLSNEPVLKVWALDKLEKKTGIPRCQSTLTIHNGRKQFPISAFAALEDLSQLAVGFANGAVTVVRGDLIHDRGARQRTVFESEEPITGIEFREGNITTLYIATTGRILTLVISGRGQGQPAKSLDEYGCGVGCMAYDKATRDVVVARNDAIYYYGLHGRGPPYSYEGEKKMISIFKDYVVIVSPPKSNAMPRSNPLRAFGVGAADDVFNTSTFTLLNTELRFVAHQEQISSQIKAIVSEWGDLFVLTMDGKLFRYHEKPFAQKLDILYQRNLYVLAINLAQKAGLDSSQQNVILRKFGDYLYSKQDYDTAMQQYLKAIDNTEPSQVIRKFLDTQRIHNLIEYLEELHDHHKATSDHTTLLLNCYAKLKDVEKLEEFIKSPGDLKFDLDTAISMCRQGGYFDQAAYLARKHGEHELVVDVLIEDSKRYAEALAYIWRLEPEVAYFNLMKYATVLLQQCPKDTTQLFIDYYTGAFRPKKDAIVVPNAPASSGMGMGLGAASNAVQNLAALLPLPYMNMNAVASPASPGESKSTLSQAQIIETNVDEPAPEYTIPKPRTAFSAFVDHPQEFIVFLEACIKSESLREDDKVDLYTTLFEMYLHTASSKKDGERQEWENKAKKLVEGNNIPIDTSNVLLLSHLSNFRDGTILVREQQGLHSDIFRSYTAANDTQGAIRALRKYGPEEPALYPAALAYFTSSPEILAEAGDELDAVLKKIDEDGLMAPLQVIQTLSTNGVATMGMIKAYLSTTIERERQEIATNRRTIETFRSDTETKKAELQSLNTKPVVFQATRCKVCNQSLELPVVHFLCKHSFHQKCLSTEDDVEDDSVECPLCSQQNQTVKAIRKAQVESAERHDMFTEALKRGRDGFAVVSEWFGRGVMGVGGHE</sequence>
<dbReference type="SUPFAM" id="SSF50978">
    <property type="entry name" value="WD40 repeat-like"/>
    <property type="match status" value="1"/>
</dbReference>
<dbReference type="GO" id="GO:0006904">
    <property type="term" value="P:vesicle docking involved in exocytosis"/>
    <property type="evidence" value="ECO:0007669"/>
    <property type="project" value="TreeGrafter"/>
</dbReference>
<comment type="subcellular location">
    <subcellularLocation>
        <location evidence="8">Endomembrane system</location>
        <topology evidence="8">Peripheral membrane protein</topology>
        <orientation evidence="8">Cytoplasmic side</orientation>
    </subcellularLocation>
    <subcellularLocation>
        <location evidence="9">Vacuole membrane</location>
        <topology evidence="9">Peripheral membrane protein</topology>
        <orientation evidence="9">Cytoplasmic side</orientation>
    </subcellularLocation>
</comment>
<comment type="catalytic activity">
    <reaction evidence="9">
        <text>S-ubiquitinyl-[E2 ubiquitin-conjugating enzyme]-L-cysteine + [acceptor protein]-L-lysine = [E2 ubiquitin-conjugating enzyme]-L-cysteine + N(6)-ubiquitinyl-[acceptor protein]-L-lysine.</text>
        <dbReference type="EC" id="2.3.2.27"/>
    </reaction>
</comment>
<reference evidence="13 14" key="1">
    <citation type="journal article" date="2018" name="Front. Microbiol.">
        <title>Genome-Wide Analysis of Corynespora cassiicola Leaf Fall Disease Putative Effectors.</title>
        <authorList>
            <person name="Lopez D."/>
            <person name="Ribeiro S."/>
            <person name="Label P."/>
            <person name="Fumanal B."/>
            <person name="Venisse J.S."/>
            <person name="Kohler A."/>
            <person name="de Oliveira R.R."/>
            <person name="Labutti K."/>
            <person name="Lipzen A."/>
            <person name="Lail K."/>
            <person name="Bauer D."/>
            <person name="Ohm R.A."/>
            <person name="Barry K.W."/>
            <person name="Spatafora J."/>
            <person name="Grigoriev I.V."/>
            <person name="Martin F.M."/>
            <person name="Pujade-Renaud V."/>
        </authorList>
    </citation>
    <scope>NUCLEOTIDE SEQUENCE [LARGE SCALE GENOMIC DNA]</scope>
    <source>
        <strain evidence="13 14">Philippines</strain>
    </source>
</reference>
<feature type="domain" description="RING-type" evidence="12">
    <location>
        <begin position="880"/>
        <end position="922"/>
    </location>
</feature>
<evidence type="ECO:0000313" key="14">
    <source>
        <dbReference type="Proteomes" id="UP000240883"/>
    </source>
</evidence>
<name>A0A2T2P6E1_CORCC</name>
<keyword evidence="9" id="KW-0808">Transferase</keyword>
<evidence type="ECO:0000256" key="9">
    <source>
        <dbReference type="PIRNR" id="PIRNR007860"/>
    </source>
</evidence>
<dbReference type="InterPro" id="IPR013083">
    <property type="entry name" value="Znf_RING/FYVE/PHD"/>
</dbReference>
<dbReference type="SUPFAM" id="SSF48371">
    <property type="entry name" value="ARM repeat"/>
    <property type="match status" value="1"/>
</dbReference>
<dbReference type="InterPro" id="IPR036322">
    <property type="entry name" value="WD40_repeat_dom_sf"/>
</dbReference>
<dbReference type="SMART" id="SM00184">
    <property type="entry name" value="RING"/>
    <property type="match status" value="1"/>
</dbReference>
<evidence type="ECO:0000256" key="2">
    <source>
        <dbReference type="ARBA" id="ARBA00022448"/>
    </source>
</evidence>
<dbReference type="InterPro" id="IPR057308">
    <property type="entry name" value="CHCR_PEP5_VPS11"/>
</dbReference>
<dbReference type="SUPFAM" id="SSF57850">
    <property type="entry name" value="RING/U-box"/>
    <property type="match status" value="1"/>
</dbReference>
<dbReference type="PIRSF" id="PIRSF007860">
    <property type="entry name" value="VPS11"/>
    <property type="match status" value="1"/>
</dbReference>
<dbReference type="GO" id="GO:0061630">
    <property type="term" value="F:ubiquitin protein ligase activity"/>
    <property type="evidence" value="ECO:0007669"/>
    <property type="project" value="UniProtKB-EC"/>
</dbReference>
<dbReference type="GO" id="GO:0033263">
    <property type="term" value="C:CORVET complex"/>
    <property type="evidence" value="ECO:0007669"/>
    <property type="project" value="UniProtKB-UniRule"/>
</dbReference>
<dbReference type="GO" id="GO:0030674">
    <property type="term" value="F:protein-macromolecule adaptor activity"/>
    <property type="evidence" value="ECO:0007669"/>
    <property type="project" value="TreeGrafter"/>
</dbReference>
<dbReference type="GO" id="GO:0008270">
    <property type="term" value="F:zinc ion binding"/>
    <property type="evidence" value="ECO:0007669"/>
    <property type="project" value="UniProtKB-KW"/>
</dbReference>
<dbReference type="AlphaFoldDB" id="A0A2T2P6E1"/>
<dbReference type="GO" id="GO:0006886">
    <property type="term" value="P:intracellular protein transport"/>
    <property type="evidence" value="ECO:0007669"/>
    <property type="project" value="UniProtKB-UniRule"/>
</dbReference>
<dbReference type="PANTHER" id="PTHR23323:SF24">
    <property type="entry name" value="VACUOLAR PROTEIN SORTING-ASSOCIATED PROTEIN 11 HOMOLOG"/>
    <property type="match status" value="1"/>
</dbReference>
<dbReference type="InterPro" id="IPR016528">
    <property type="entry name" value="VPS11"/>
</dbReference>
<dbReference type="STRING" id="1448308.A0A2T2P6E1"/>
<dbReference type="OrthoDB" id="26184at2759"/>
<evidence type="ECO:0000256" key="6">
    <source>
        <dbReference type="ARBA" id="ARBA00022927"/>
    </source>
</evidence>
<evidence type="ECO:0000256" key="1">
    <source>
        <dbReference type="ARBA" id="ARBA00007070"/>
    </source>
</evidence>
<dbReference type="Gene3D" id="3.30.40.10">
    <property type="entry name" value="Zinc/RING finger domain, C3HC4 (zinc finger)"/>
    <property type="match status" value="1"/>
</dbReference>
<organism evidence="13 14">
    <name type="scientific">Corynespora cassiicola Philippines</name>
    <dbReference type="NCBI Taxonomy" id="1448308"/>
    <lineage>
        <taxon>Eukaryota</taxon>
        <taxon>Fungi</taxon>
        <taxon>Dikarya</taxon>
        <taxon>Ascomycota</taxon>
        <taxon>Pezizomycotina</taxon>
        <taxon>Dothideomycetes</taxon>
        <taxon>Pleosporomycetidae</taxon>
        <taxon>Pleosporales</taxon>
        <taxon>Corynesporascaceae</taxon>
        <taxon>Corynespora</taxon>
    </lineage>
</organism>
<dbReference type="GO" id="GO:0030897">
    <property type="term" value="C:HOPS complex"/>
    <property type="evidence" value="ECO:0007669"/>
    <property type="project" value="UniProtKB-UniRule"/>
</dbReference>
<dbReference type="InterPro" id="IPR015943">
    <property type="entry name" value="WD40/YVTN_repeat-like_dom_sf"/>
</dbReference>
<evidence type="ECO:0000256" key="5">
    <source>
        <dbReference type="ARBA" id="ARBA00022833"/>
    </source>
</evidence>
<comment type="subunit">
    <text evidence="9">Component of the homotypic vacuole fusion and vacuole protein sorting (HOPS) complex. Component of the class C core vacuole/endosome tethering (CORVET) complex.</text>
</comment>
<comment type="similarity">
    <text evidence="1 9">Belongs to the VPS11 family.</text>
</comment>
<evidence type="ECO:0000256" key="4">
    <source>
        <dbReference type="ARBA" id="ARBA00022771"/>
    </source>
</evidence>
<dbReference type="PROSITE" id="PS50089">
    <property type="entry name" value="ZF_RING_2"/>
    <property type="match status" value="1"/>
</dbReference>
<dbReference type="GO" id="GO:0000329">
    <property type="term" value="C:fungal-type vacuole membrane"/>
    <property type="evidence" value="ECO:0007669"/>
    <property type="project" value="UniProtKB-UniRule"/>
</dbReference>
<gene>
    <name evidence="13" type="ORF">BS50DRAFT_183802</name>
</gene>
<dbReference type="PROSITE" id="PS50236">
    <property type="entry name" value="CHCR"/>
    <property type="match status" value="1"/>
</dbReference>
<dbReference type="InterPro" id="IPR000547">
    <property type="entry name" value="Clathrin_H-chain/VPS_repeat"/>
</dbReference>
<feature type="repeat" description="CHCR" evidence="11">
    <location>
        <begin position="403"/>
        <end position="551"/>
    </location>
</feature>
<dbReference type="InterPro" id="IPR011990">
    <property type="entry name" value="TPR-like_helical_dom_sf"/>
</dbReference>
<evidence type="ECO:0000313" key="13">
    <source>
        <dbReference type="EMBL" id="PSN73261.1"/>
    </source>
</evidence>
<dbReference type="Pfam" id="PF13923">
    <property type="entry name" value="zf-C3HC4_2"/>
    <property type="match status" value="1"/>
</dbReference>
<dbReference type="EMBL" id="KZ678129">
    <property type="protein sequence ID" value="PSN73261.1"/>
    <property type="molecule type" value="Genomic_DNA"/>
</dbReference>
<evidence type="ECO:0000256" key="11">
    <source>
        <dbReference type="PROSITE-ProRule" id="PRU01006"/>
    </source>
</evidence>
<dbReference type="InterPro" id="IPR024763">
    <property type="entry name" value="VPS11_C"/>
</dbReference>
<evidence type="ECO:0000256" key="10">
    <source>
        <dbReference type="PROSITE-ProRule" id="PRU00175"/>
    </source>
</evidence>
<dbReference type="InterPro" id="IPR016024">
    <property type="entry name" value="ARM-type_fold"/>
</dbReference>
<dbReference type="EC" id="2.3.2.27" evidence="9"/>
<keyword evidence="3" id="KW-0479">Metal-binding</keyword>